<dbReference type="EMBL" id="UPHQ01000157">
    <property type="protein sequence ID" value="VBA40417.1"/>
    <property type="molecule type" value="Genomic_DNA"/>
</dbReference>
<protein>
    <submittedName>
        <fullName evidence="1">Uncharacterized protein</fullName>
    </submittedName>
</protein>
<dbReference type="Proteomes" id="UP000267289">
    <property type="component" value="Unassembled WGS sequence"/>
</dbReference>
<proteinExistence type="predicted"/>
<sequence>MYGYMKDPLREYLSCRGTGSLELLLEAGAAVLSSSSWGRKFHPFNPPFG</sequence>
<reference evidence="1 2" key="1">
    <citation type="submission" date="2018-09" db="EMBL/GenBank/DDBJ databases">
        <authorList>
            <person name="Tagini F."/>
        </authorList>
    </citation>
    <scope>NUCLEOTIDE SEQUENCE [LARGE SCALE GENOMIC DNA]</scope>
    <source>
        <strain evidence="1 2">MK13</strain>
    </source>
</reference>
<gene>
    <name evidence="1" type="ORF">LAUMK13_03049</name>
</gene>
<dbReference type="RefSeq" id="WP_167470646.1">
    <property type="nucleotide sequence ID" value="NZ_UPHQ01000157.1"/>
</dbReference>
<dbReference type="AlphaFoldDB" id="A0A498Q4Z8"/>
<evidence type="ECO:0000313" key="1">
    <source>
        <dbReference type="EMBL" id="VBA40417.1"/>
    </source>
</evidence>
<name>A0A498Q4Z8_9MYCO</name>
<accession>A0A498Q4Z8</accession>
<keyword evidence="2" id="KW-1185">Reference proteome</keyword>
<evidence type="ECO:0000313" key="2">
    <source>
        <dbReference type="Proteomes" id="UP000267289"/>
    </source>
</evidence>
<organism evidence="1 2">
    <name type="scientific">Mycobacterium innocens</name>
    <dbReference type="NCBI Taxonomy" id="2341083"/>
    <lineage>
        <taxon>Bacteria</taxon>
        <taxon>Bacillati</taxon>
        <taxon>Actinomycetota</taxon>
        <taxon>Actinomycetes</taxon>
        <taxon>Mycobacteriales</taxon>
        <taxon>Mycobacteriaceae</taxon>
        <taxon>Mycobacterium</taxon>
    </lineage>
</organism>